<dbReference type="InterPro" id="IPR029069">
    <property type="entry name" value="HotDog_dom_sf"/>
</dbReference>
<dbReference type="RefSeq" id="WP_085099377.1">
    <property type="nucleotide sequence ID" value="NZ_AP022603.1"/>
</dbReference>
<accession>A0A1X1R4S3</accession>
<dbReference type="STRING" id="1793.AWC04_17150"/>
<organism evidence="1 2">
    <name type="scientific">Mycolicibacterium fallax</name>
    <name type="common">Mycobacterium fallax</name>
    <dbReference type="NCBI Taxonomy" id="1793"/>
    <lineage>
        <taxon>Bacteria</taxon>
        <taxon>Bacillati</taxon>
        <taxon>Actinomycetota</taxon>
        <taxon>Actinomycetes</taxon>
        <taxon>Mycobacteriales</taxon>
        <taxon>Mycobacteriaceae</taxon>
        <taxon>Mycolicibacterium</taxon>
    </lineage>
</organism>
<evidence type="ECO:0000313" key="1">
    <source>
        <dbReference type="EMBL" id="ORU99352.1"/>
    </source>
</evidence>
<comment type="caution">
    <text evidence="1">The sequence shown here is derived from an EMBL/GenBank/DDBJ whole genome shotgun (WGS) entry which is preliminary data.</text>
</comment>
<gene>
    <name evidence="1" type="ORF">AWC04_17150</name>
</gene>
<proteinExistence type="predicted"/>
<dbReference type="InterPro" id="IPR042171">
    <property type="entry name" value="Acyl-CoA_hotdog"/>
</dbReference>
<name>A0A1X1R4S3_MYCFA</name>
<dbReference type="SUPFAM" id="SSF54637">
    <property type="entry name" value="Thioesterase/thiol ester dehydrase-isomerase"/>
    <property type="match status" value="1"/>
</dbReference>
<reference evidence="1 2" key="1">
    <citation type="submission" date="2016-01" db="EMBL/GenBank/DDBJ databases">
        <title>The new phylogeny of the genus Mycobacterium.</title>
        <authorList>
            <person name="Tarcisio F."/>
            <person name="Conor M."/>
            <person name="Antonella G."/>
            <person name="Elisabetta G."/>
            <person name="Giulia F.S."/>
            <person name="Sara T."/>
            <person name="Anna F."/>
            <person name="Clotilde B."/>
            <person name="Roberto B."/>
            <person name="Veronica D.S."/>
            <person name="Fabio R."/>
            <person name="Monica P."/>
            <person name="Olivier J."/>
            <person name="Enrico T."/>
            <person name="Nicola S."/>
        </authorList>
    </citation>
    <scope>NUCLEOTIDE SEQUENCE [LARGE SCALE GENOMIC DNA]</scope>
    <source>
        <strain evidence="1 2">DSM 44179</strain>
    </source>
</reference>
<dbReference type="Gene3D" id="2.40.160.210">
    <property type="entry name" value="Acyl-CoA thioesterase, double hotdog domain"/>
    <property type="match status" value="1"/>
</dbReference>
<dbReference type="EMBL" id="LQOJ01000053">
    <property type="protein sequence ID" value="ORU99352.1"/>
    <property type="molecule type" value="Genomic_DNA"/>
</dbReference>
<keyword evidence="2" id="KW-1185">Reference proteome</keyword>
<dbReference type="InterPro" id="IPR049449">
    <property type="entry name" value="TesB_ACOT8-like_N"/>
</dbReference>
<dbReference type="Proteomes" id="UP000193484">
    <property type="component" value="Unassembled WGS sequence"/>
</dbReference>
<dbReference type="AlphaFoldDB" id="A0A1X1R4S3"/>
<dbReference type="InterPro" id="IPR049450">
    <property type="entry name" value="ACOT8-like_C"/>
</dbReference>
<dbReference type="Pfam" id="PF13622">
    <property type="entry name" value="4HBT_3"/>
    <property type="match status" value="1"/>
</dbReference>
<evidence type="ECO:0000313" key="2">
    <source>
        <dbReference type="Proteomes" id="UP000193484"/>
    </source>
</evidence>
<sequence length="261" mass="28074">MTDCYYHRLDAAADGAVFASTDLTRSNWGPQIQHGSPPMALLTKAIEDQLAGSGLRIGRLSLDILGAVPVTEILVRTSTPRPGRRIALVAAEMAPVADPDRPVARVTGWALAPSDTVEAATDRHPALTQGDARPAPDYWWTDPGYLSSVQCRWDDEQAGARVAWMRSTVGLVDDEPTTALQRLTMVVDSANGIGAALRPDRHMFMNTDTVVHLHRLPAGDEFAMRARASIGPDGIGVTTAELFDHDGFIGTSAQTLLVQAR</sequence>
<protein>
    <submittedName>
        <fullName evidence="1">Thioesterase</fullName>
    </submittedName>
</protein>
<dbReference type="Pfam" id="PF20789">
    <property type="entry name" value="4HBT_3C"/>
    <property type="match status" value="1"/>
</dbReference>